<reference evidence="2" key="1">
    <citation type="journal article" date="2023" name="Insect Mol. Biol.">
        <title>Genome sequencing provides insights into the evolution of gene families encoding plant cell wall-degrading enzymes in longhorned beetles.</title>
        <authorList>
            <person name="Shin N.R."/>
            <person name="Okamura Y."/>
            <person name="Kirsch R."/>
            <person name="Pauchet Y."/>
        </authorList>
    </citation>
    <scope>NUCLEOTIDE SEQUENCE</scope>
    <source>
        <strain evidence="2">RBIC_L_NR</strain>
    </source>
</reference>
<feature type="region of interest" description="Disordered" evidence="1">
    <location>
        <begin position="179"/>
        <end position="211"/>
    </location>
</feature>
<dbReference type="AlphaFoldDB" id="A0AAV8ZJ65"/>
<accession>A0AAV8ZJ65</accession>
<name>A0AAV8ZJ65_9CUCU</name>
<protein>
    <submittedName>
        <fullName evidence="2">Uncharacterized protein</fullName>
    </submittedName>
</protein>
<evidence type="ECO:0000256" key="1">
    <source>
        <dbReference type="SAM" id="MobiDB-lite"/>
    </source>
</evidence>
<keyword evidence="3" id="KW-1185">Reference proteome</keyword>
<organism evidence="2 3">
    <name type="scientific">Rhamnusium bicolor</name>
    <dbReference type="NCBI Taxonomy" id="1586634"/>
    <lineage>
        <taxon>Eukaryota</taxon>
        <taxon>Metazoa</taxon>
        <taxon>Ecdysozoa</taxon>
        <taxon>Arthropoda</taxon>
        <taxon>Hexapoda</taxon>
        <taxon>Insecta</taxon>
        <taxon>Pterygota</taxon>
        <taxon>Neoptera</taxon>
        <taxon>Endopterygota</taxon>
        <taxon>Coleoptera</taxon>
        <taxon>Polyphaga</taxon>
        <taxon>Cucujiformia</taxon>
        <taxon>Chrysomeloidea</taxon>
        <taxon>Cerambycidae</taxon>
        <taxon>Lepturinae</taxon>
        <taxon>Rhagiini</taxon>
        <taxon>Rhamnusium</taxon>
    </lineage>
</organism>
<proteinExistence type="predicted"/>
<dbReference type="EMBL" id="JANEYF010001442">
    <property type="protein sequence ID" value="KAJ8964121.1"/>
    <property type="molecule type" value="Genomic_DNA"/>
</dbReference>
<feature type="compositionally biased region" description="Basic residues" evidence="1">
    <location>
        <begin position="179"/>
        <end position="190"/>
    </location>
</feature>
<sequence>MFNFSASAISSTYDRWNTGPHVILIPDRGSGDNTLSSLPAVVSGASDGVPSDNTEDEEWSRGSGEDPDLDIVDTHQRPSSVGGGGDTSTPTTELDRKVQLAARLMQRNCNCASGKCDKLKVRKVGEGKYNIAGKNFSLGIAKSDNNIAHPTDFDSNDSIMIQTMNKTINTVLVAAVATKSRKTKGKRQLGKGRSNPKAWKKILKSKKGTQD</sequence>
<feature type="compositionally biased region" description="Basic residues" evidence="1">
    <location>
        <begin position="198"/>
        <end position="211"/>
    </location>
</feature>
<evidence type="ECO:0000313" key="3">
    <source>
        <dbReference type="Proteomes" id="UP001162156"/>
    </source>
</evidence>
<dbReference type="Proteomes" id="UP001162156">
    <property type="component" value="Unassembled WGS sequence"/>
</dbReference>
<comment type="caution">
    <text evidence="2">The sequence shown here is derived from an EMBL/GenBank/DDBJ whole genome shotgun (WGS) entry which is preliminary data.</text>
</comment>
<evidence type="ECO:0000313" key="2">
    <source>
        <dbReference type="EMBL" id="KAJ8964121.1"/>
    </source>
</evidence>
<gene>
    <name evidence="2" type="ORF">NQ314_005117</name>
</gene>
<feature type="region of interest" description="Disordered" evidence="1">
    <location>
        <begin position="35"/>
        <end position="92"/>
    </location>
</feature>